<evidence type="ECO:0000313" key="3">
    <source>
        <dbReference type="Proteomes" id="UP001301012"/>
    </source>
</evidence>
<dbReference type="Proteomes" id="UP001301012">
    <property type="component" value="Unassembled WGS sequence"/>
</dbReference>
<dbReference type="EMBL" id="JASKYM010000004">
    <property type="protein sequence ID" value="MDK2563853.1"/>
    <property type="molecule type" value="Genomic_DNA"/>
</dbReference>
<proteinExistence type="predicted"/>
<sequence>MYDSRYEEYKKMMNIINELNDIIILAKESINNNRETKSSKLLDYIQNKLNESGESISQLKEPFLLFVMGSGNYGKSTLINALLKRNIVISTDIPNTWKLDLFVKKNNEKIEIIYSNNKKITKSLINGNKLLKNEEDKFKNSKIKVSQNVAKFKRENKLSINELKKYKQQQENENLYKSEIVKVRYNLKDGNMLDDFIIVDTPGLNQILLKDTLERMKEYYTKADGVLWLVDACNIVSKESNKLIDEMNKIDNLHNNKKNIIAVVNKMDIISKADAANIAKVKGKANEIYIDKFDDVVYISAKEAVDGILNNDCDLIQKSNIDSLYKSIDVNFTKISKIKQIDSKYKNIFIMRDNIIKEVYDYKRELYKDISNYNEIEFESKKKSKEIYIQVLNYIEDIKSNNTYNDTDLNDLKTDIEKLQIKCNLDLEKLYEVLYEKANINKSIDIEKLNTNVYFARSKNLILEYNKSYTLDKNNIKKANQLENILNKLNPKNPKKQYIGEILTKGNVYKRINNLKNEISEILEDRISFIDFNINKIKDEAFKEKYLEYSKIKKHIQYLNEIENILNNLR</sequence>
<protein>
    <submittedName>
        <fullName evidence="2">Dynamin family protein</fullName>
    </submittedName>
</protein>
<feature type="domain" description="Dynamin N-terminal" evidence="1">
    <location>
        <begin position="66"/>
        <end position="266"/>
    </location>
</feature>
<keyword evidence="3" id="KW-1185">Reference proteome</keyword>
<dbReference type="RefSeq" id="WP_284132792.1">
    <property type="nucleotide sequence ID" value="NZ_JASKYM010000004.1"/>
</dbReference>
<name>A0ABT7EAA3_9FIRM</name>
<accession>A0ABT7EAA3</accession>
<dbReference type="InterPro" id="IPR005662">
    <property type="entry name" value="GTPase_Era-like"/>
</dbReference>
<dbReference type="Gene3D" id="3.40.50.300">
    <property type="entry name" value="P-loop containing nucleotide triphosphate hydrolases"/>
    <property type="match status" value="1"/>
</dbReference>
<dbReference type="SUPFAM" id="SSF52540">
    <property type="entry name" value="P-loop containing nucleoside triphosphate hydrolases"/>
    <property type="match status" value="1"/>
</dbReference>
<gene>
    <name evidence="2" type="ORF">QOZ84_09850</name>
</gene>
<evidence type="ECO:0000259" key="1">
    <source>
        <dbReference type="Pfam" id="PF00350"/>
    </source>
</evidence>
<evidence type="ECO:0000313" key="2">
    <source>
        <dbReference type="EMBL" id="MDK2563853.1"/>
    </source>
</evidence>
<dbReference type="InterPro" id="IPR045063">
    <property type="entry name" value="Dynamin_N"/>
</dbReference>
<organism evidence="2 3">
    <name type="scientific">Romboutsia sedimentorum</name>
    <dbReference type="NCBI Taxonomy" id="1368474"/>
    <lineage>
        <taxon>Bacteria</taxon>
        <taxon>Bacillati</taxon>
        <taxon>Bacillota</taxon>
        <taxon>Clostridia</taxon>
        <taxon>Peptostreptococcales</taxon>
        <taxon>Peptostreptococcaceae</taxon>
        <taxon>Romboutsia</taxon>
    </lineage>
</organism>
<dbReference type="PANTHER" id="PTHR42698">
    <property type="entry name" value="GTPASE ERA"/>
    <property type="match status" value="1"/>
</dbReference>
<dbReference type="PANTHER" id="PTHR42698:SF2">
    <property type="entry name" value="GTPASE ERA-LIKE, CHLOROPLASTIC"/>
    <property type="match status" value="1"/>
</dbReference>
<comment type="caution">
    <text evidence="2">The sequence shown here is derived from an EMBL/GenBank/DDBJ whole genome shotgun (WGS) entry which is preliminary data.</text>
</comment>
<dbReference type="InterPro" id="IPR027417">
    <property type="entry name" value="P-loop_NTPase"/>
</dbReference>
<dbReference type="Pfam" id="PF00350">
    <property type="entry name" value="Dynamin_N"/>
    <property type="match status" value="1"/>
</dbReference>
<reference evidence="2 3" key="1">
    <citation type="submission" date="2023-05" db="EMBL/GenBank/DDBJ databases">
        <title>Rombocin, a short stable natural nisin variant, displays selective antimicrobial activity against Listeria monocytogenes and employs dual mode of action to kill target bacterial strains.</title>
        <authorList>
            <person name="Wambui J."/>
            <person name="Stephan R."/>
            <person name="Kuipers O.P."/>
        </authorList>
    </citation>
    <scope>NUCLEOTIDE SEQUENCE [LARGE SCALE GENOMIC DNA]</scope>
    <source>
        <strain evidence="2 3">RC002</strain>
    </source>
</reference>